<name>A0A5J5F4P7_9PEZI</name>
<evidence type="ECO:0000256" key="2">
    <source>
        <dbReference type="ARBA" id="ARBA00004123"/>
    </source>
</evidence>
<feature type="domain" description="PPIase cyclophilin-type" evidence="6">
    <location>
        <begin position="11"/>
        <end position="158"/>
    </location>
</feature>
<dbReference type="PROSITE" id="PS00170">
    <property type="entry name" value="CSA_PPIASE_1"/>
    <property type="match status" value="1"/>
</dbReference>
<dbReference type="Pfam" id="PF00160">
    <property type="entry name" value="Pro_isomerase"/>
    <property type="match status" value="1"/>
</dbReference>
<dbReference type="Gene3D" id="2.40.100.10">
    <property type="entry name" value="Cyclophilin-like"/>
    <property type="match status" value="1"/>
</dbReference>
<evidence type="ECO:0000256" key="1">
    <source>
        <dbReference type="ARBA" id="ARBA00000971"/>
    </source>
</evidence>
<feature type="non-terminal residue" evidence="7">
    <location>
        <position position="1"/>
    </location>
</feature>
<dbReference type="InterPro" id="IPR002130">
    <property type="entry name" value="Cyclophilin-type_PPIase_dom"/>
</dbReference>
<evidence type="ECO:0000313" key="7">
    <source>
        <dbReference type="EMBL" id="KAA8911296.1"/>
    </source>
</evidence>
<dbReference type="EMBL" id="VXIS01000037">
    <property type="protein sequence ID" value="KAA8911296.1"/>
    <property type="molecule type" value="Genomic_DNA"/>
</dbReference>
<evidence type="ECO:0000256" key="5">
    <source>
        <dbReference type="SAM" id="MobiDB-lite"/>
    </source>
</evidence>
<dbReference type="InterPro" id="IPR029000">
    <property type="entry name" value="Cyclophilin-like_dom_sf"/>
</dbReference>
<dbReference type="GO" id="GO:0071013">
    <property type="term" value="C:catalytic step 2 spliceosome"/>
    <property type="evidence" value="ECO:0007669"/>
    <property type="project" value="TreeGrafter"/>
</dbReference>
<dbReference type="OrthoDB" id="442970at2759"/>
<dbReference type="PROSITE" id="PS50072">
    <property type="entry name" value="CSA_PPIASE_2"/>
    <property type="match status" value="1"/>
</dbReference>
<sequence>SAKVVLKTNFGDLELELWGQQTPLTTRNFLQLCYDGYYNDTVFHRLVAGFILQGGDPTGTGHGGEAIYPGGLFADEFHPRLKYNRRGLVGMANSGKKDDNGSQFFLTLGDTKELTGKNTLFGKIVGDTVYNLVRMGEMEVEEGTERPVFPPKIISAEVLVNPFDDVKPRETKRKAEVLEKEKPKKPAPKKKSGKQLLSFAGDDEEDGIPTAPLRKKPKFDTRLVVAGPEQEKAAAPNKHKEMLKGREKPQPAAQKGATLPPPPPSPKPKPPKATTLSPSRSPTPPPPSKAAQRLAETNAQIAALKKSLRRSLSPPPPAPAAPKEASGKKKSLLAIQKAMLPPTSIQGRKKKHRKEADDSEAFAALQKFREKLASAPSSRTKEPSSPMHMDSKNAPEDQDTEAALCDLHFIPNCQSCSKWDAADEADAADGGGGDVSSDLWSHTLSFEKDRLGKDLSWKAKNEELVVIDPREKQREIMGKRKGGDRDRGRDRGESGVGAVALVGGGGRGGGGGGRGGGGGSGSRC</sequence>
<protein>
    <submittedName>
        <fullName evidence="7">Cyclophilin-like domain-containing protein</fullName>
    </submittedName>
</protein>
<keyword evidence="8" id="KW-1185">Reference proteome</keyword>
<feature type="compositionally biased region" description="Basic and acidic residues" evidence="5">
    <location>
        <begin position="165"/>
        <end position="184"/>
    </location>
</feature>
<dbReference type="GO" id="GO:0006457">
    <property type="term" value="P:protein folding"/>
    <property type="evidence" value="ECO:0007669"/>
    <property type="project" value="InterPro"/>
</dbReference>
<dbReference type="GO" id="GO:0003755">
    <property type="term" value="F:peptidyl-prolyl cis-trans isomerase activity"/>
    <property type="evidence" value="ECO:0007669"/>
    <property type="project" value="UniProtKB-EC"/>
</dbReference>
<evidence type="ECO:0000259" key="6">
    <source>
        <dbReference type="PROSITE" id="PS50072"/>
    </source>
</evidence>
<evidence type="ECO:0000313" key="8">
    <source>
        <dbReference type="Proteomes" id="UP000326924"/>
    </source>
</evidence>
<dbReference type="InParanoid" id="A0A5J5F4P7"/>
<evidence type="ECO:0000256" key="4">
    <source>
        <dbReference type="ARBA" id="ARBA00038509"/>
    </source>
</evidence>
<dbReference type="PANTHER" id="PTHR45625:SF6">
    <property type="entry name" value="SPLICEOSOME-ASSOCIATED PROTEIN CWC27 HOMOLOG"/>
    <property type="match status" value="1"/>
</dbReference>
<gene>
    <name evidence="7" type="ORF">FN846DRAFT_774171</name>
</gene>
<feature type="region of interest" description="Disordered" evidence="5">
    <location>
        <begin position="474"/>
        <end position="524"/>
    </location>
</feature>
<dbReference type="SUPFAM" id="SSF50891">
    <property type="entry name" value="Cyclophilin-like"/>
    <property type="match status" value="1"/>
</dbReference>
<feature type="region of interest" description="Disordered" evidence="5">
    <location>
        <begin position="165"/>
        <end position="400"/>
    </location>
</feature>
<comment type="subcellular location">
    <subcellularLocation>
        <location evidence="2">Nucleus</location>
    </subcellularLocation>
</comment>
<dbReference type="PRINTS" id="PR00153">
    <property type="entry name" value="CSAPPISMRASE"/>
</dbReference>
<keyword evidence="3" id="KW-0539">Nucleus</keyword>
<reference evidence="7 8" key="1">
    <citation type="submission" date="2019-09" db="EMBL/GenBank/DDBJ databases">
        <title>Draft genome of the ectomycorrhizal ascomycete Sphaerosporella brunnea.</title>
        <authorList>
            <consortium name="DOE Joint Genome Institute"/>
            <person name="Benucci G.M."/>
            <person name="Marozzi G."/>
            <person name="Antonielli L."/>
            <person name="Sanchez S."/>
            <person name="Marco P."/>
            <person name="Wang X."/>
            <person name="Falini L.B."/>
            <person name="Barry K."/>
            <person name="Haridas S."/>
            <person name="Lipzen A."/>
            <person name="Labutti K."/>
            <person name="Grigoriev I.V."/>
            <person name="Murat C."/>
            <person name="Martin F."/>
            <person name="Albertini E."/>
            <person name="Donnini D."/>
            <person name="Bonito G."/>
        </authorList>
    </citation>
    <scope>NUCLEOTIDE SEQUENCE [LARGE SCALE GENOMIC DNA]</scope>
    <source>
        <strain evidence="7 8">Sb_GMNB300</strain>
    </source>
</reference>
<feature type="compositionally biased region" description="Basic and acidic residues" evidence="5">
    <location>
        <begin position="474"/>
        <end position="493"/>
    </location>
</feature>
<dbReference type="Proteomes" id="UP000326924">
    <property type="component" value="Unassembled WGS sequence"/>
</dbReference>
<comment type="catalytic activity">
    <reaction evidence="1">
        <text>[protein]-peptidylproline (omega=180) = [protein]-peptidylproline (omega=0)</text>
        <dbReference type="Rhea" id="RHEA:16237"/>
        <dbReference type="Rhea" id="RHEA-COMP:10747"/>
        <dbReference type="Rhea" id="RHEA-COMP:10748"/>
        <dbReference type="ChEBI" id="CHEBI:83833"/>
        <dbReference type="ChEBI" id="CHEBI:83834"/>
        <dbReference type="EC" id="5.2.1.8"/>
    </reaction>
</comment>
<comment type="caution">
    <text evidence="7">The sequence shown here is derived from an EMBL/GenBank/DDBJ whole genome shotgun (WGS) entry which is preliminary data.</text>
</comment>
<dbReference type="PANTHER" id="PTHR45625">
    <property type="entry name" value="PEPTIDYL-PROLYL CIS-TRANS ISOMERASE-RELATED"/>
    <property type="match status" value="1"/>
</dbReference>
<accession>A0A5J5F4P7</accession>
<dbReference type="InterPro" id="IPR044666">
    <property type="entry name" value="Cyclophilin_A-like"/>
</dbReference>
<feature type="compositionally biased region" description="Pro residues" evidence="5">
    <location>
        <begin position="259"/>
        <end position="268"/>
    </location>
</feature>
<proteinExistence type="inferred from homology"/>
<organism evidence="7 8">
    <name type="scientific">Sphaerosporella brunnea</name>
    <dbReference type="NCBI Taxonomy" id="1250544"/>
    <lineage>
        <taxon>Eukaryota</taxon>
        <taxon>Fungi</taxon>
        <taxon>Dikarya</taxon>
        <taxon>Ascomycota</taxon>
        <taxon>Pezizomycotina</taxon>
        <taxon>Pezizomycetes</taxon>
        <taxon>Pezizales</taxon>
        <taxon>Pyronemataceae</taxon>
        <taxon>Sphaerosporella</taxon>
    </lineage>
</organism>
<comment type="similarity">
    <text evidence="4">Belongs to the cyclophilin-type PPIase family. CWC27 subfamily.</text>
</comment>
<evidence type="ECO:0000256" key="3">
    <source>
        <dbReference type="ARBA" id="ARBA00023242"/>
    </source>
</evidence>
<dbReference type="InterPro" id="IPR020892">
    <property type="entry name" value="Cyclophilin-type_PPIase_CS"/>
</dbReference>
<dbReference type="CDD" id="cd01925">
    <property type="entry name" value="cyclophilin_CeCYP16-like"/>
    <property type="match status" value="1"/>
</dbReference>
<feature type="compositionally biased region" description="Basic and acidic residues" evidence="5">
    <location>
        <begin position="238"/>
        <end position="249"/>
    </location>
</feature>
<feature type="compositionally biased region" description="Gly residues" evidence="5">
    <location>
        <begin position="502"/>
        <end position="524"/>
    </location>
</feature>
<dbReference type="AlphaFoldDB" id="A0A5J5F4P7"/>